<dbReference type="Proteomes" id="UP000554482">
    <property type="component" value="Unassembled WGS sequence"/>
</dbReference>
<sequence length="120" mass="13313">MAVARAWKIQTKLKRAPRLRERKWFFPDEGMVKGNVDGATKGNPGKARVGCIFRNHTSDILLLLSKGVGVSTIFFAECEVVFDKYGRGSGQMMDKDMGGIKFQGSCSLFCICQVTMAITR</sequence>
<protein>
    <submittedName>
        <fullName evidence="1">Uncharacterized protein</fullName>
    </submittedName>
</protein>
<comment type="caution">
    <text evidence="1">The sequence shown here is derived from an EMBL/GenBank/DDBJ whole genome shotgun (WGS) entry which is preliminary data.</text>
</comment>
<dbReference type="OrthoDB" id="1752183at2759"/>
<reference evidence="1 2" key="1">
    <citation type="submission" date="2020-06" db="EMBL/GenBank/DDBJ databases">
        <title>Transcriptomic and genomic resources for Thalictrum thalictroides and T. hernandezii: Facilitating candidate gene discovery in an emerging model plant lineage.</title>
        <authorList>
            <person name="Arias T."/>
            <person name="Riano-Pachon D.M."/>
            <person name="Di Stilio V.S."/>
        </authorList>
    </citation>
    <scope>NUCLEOTIDE SEQUENCE [LARGE SCALE GENOMIC DNA]</scope>
    <source>
        <strain evidence="2">cv. WT478/WT964</strain>
        <tissue evidence="1">Leaves</tissue>
    </source>
</reference>
<name>A0A7J6V7G8_THATH</name>
<organism evidence="1 2">
    <name type="scientific">Thalictrum thalictroides</name>
    <name type="common">Rue-anemone</name>
    <name type="synonym">Anemone thalictroides</name>
    <dbReference type="NCBI Taxonomy" id="46969"/>
    <lineage>
        <taxon>Eukaryota</taxon>
        <taxon>Viridiplantae</taxon>
        <taxon>Streptophyta</taxon>
        <taxon>Embryophyta</taxon>
        <taxon>Tracheophyta</taxon>
        <taxon>Spermatophyta</taxon>
        <taxon>Magnoliopsida</taxon>
        <taxon>Ranunculales</taxon>
        <taxon>Ranunculaceae</taxon>
        <taxon>Thalictroideae</taxon>
        <taxon>Thalictrum</taxon>
    </lineage>
</organism>
<evidence type="ECO:0000313" key="1">
    <source>
        <dbReference type="EMBL" id="KAF5181059.1"/>
    </source>
</evidence>
<proteinExistence type="predicted"/>
<gene>
    <name evidence="1" type="ORF">FRX31_029354</name>
</gene>
<keyword evidence="2" id="KW-1185">Reference proteome</keyword>
<dbReference type="AlphaFoldDB" id="A0A7J6V7G8"/>
<accession>A0A7J6V7G8</accession>
<evidence type="ECO:0000313" key="2">
    <source>
        <dbReference type="Proteomes" id="UP000554482"/>
    </source>
</evidence>
<dbReference type="EMBL" id="JABWDY010036613">
    <property type="protein sequence ID" value="KAF5181059.1"/>
    <property type="molecule type" value="Genomic_DNA"/>
</dbReference>